<dbReference type="InterPro" id="IPR000639">
    <property type="entry name" value="Epox_hydrolase-like"/>
</dbReference>
<feature type="domain" description="AB hydrolase-1" evidence="2">
    <location>
        <begin position="25"/>
        <end position="268"/>
    </location>
</feature>
<dbReference type="Proteomes" id="UP000077763">
    <property type="component" value="Unassembled WGS sequence"/>
</dbReference>
<dbReference type="PRINTS" id="PR00412">
    <property type="entry name" value="EPOXHYDRLASE"/>
</dbReference>
<comment type="caution">
    <text evidence="3">The sequence shown here is derived from an EMBL/GenBank/DDBJ whole genome shotgun (WGS) entry which is preliminary data.</text>
</comment>
<evidence type="ECO:0000259" key="2">
    <source>
        <dbReference type="Pfam" id="PF00561"/>
    </source>
</evidence>
<dbReference type="PANTHER" id="PTHR42977">
    <property type="entry name" value="HYDROLASE-RELATED"/>
    <property type="match status" value="1"/>
</dbReference>
<sequence>MNTFHYANIDGHKIFYREAGTSNLPTLVLLHGFPSSSHMFRDLIPKLADKFHVIAPDYLGFGYSDQPNANEFHYTFDNLTVQIEKLLFTHLGLKKFSIYVQDYGAPIGFRIASHHPDAIEGIVIQNGNAYLEGVSPALEPMTAFWKNRNAETEAPLRGLLTAQATKFQYEHGASDLSKISPDSYTFDQLFLDRSGNDAIQLDLFFDYQNNVARYPEWQAYFRKHQPPTLIVWGQNDPFFTVAGAKAYLRDIPEAELYLFEAGHFALEEYSGAIANYIRAFFVESEAQLKCCDGLAMAC</sequence>
<name>A0A177LVD8_METMH</name>
<dbReference type="FunFam" id="3.40.50.1820:FF:000173">
    <property type="entry name" value="Alpha/beta hydrolase"/>
    <property type="match status" value="1"/>
</dbReference>
<dbReference type="RefSeq" id="WP_064038776.1">
    <property type="nucleotide sequence ID" value="NZ_LUUH01000107.1"/>
</dbReference>
<dbReference type="PANTHER" id="PTHR42977:SF3">
    <property type="entry name" value="AB HYDROLASE-1 DOMAIN-CONTAINING PROTEIN"/>
    <property type="match status" value="1"/>
</dbReference>
<evidence type="ECO:0000256" key="1">
    <source>
        <dbReference type="ARBA" id="ARBA00022801"/>
    </source>
</evidence>
<dbReference type="Gene3D" id="3.40.50.1820">
    <property type="entry name" value="alpha/beta hydrolase"/>
    <property type="match status" value="1"/>
</dbReference>
<dbReference type="InterPro" id="IPR000073">
    <property type="entry name" value="AB_hydrolase_1"/>
</dbReference>
<dbReference type="InterPro" id="IPR051340">
    <property type="entry name" value="Haloalkane_dehalogenase"/>
</dbReference>
<dbReference type="EMBL" id="LUUH01000107">
    <property type="protein sequence ID" value="OAH96919.1"/>
    <property type="molecule type" value="Genomic_DNA"/>
</dbReference>
<dbReference type="Pfam" id="PF00561">
    <property type="entry name" value="Abhydrolase_1"/>
    <property type="match status" value="1"/>
</dbReference>
<dbReference type="SUPFAM" id="SSF53474">
    <property type="entry name" value="alpha/beta-Hydrolases"/>
    <property type="match status" value="1"/>
</dbReference>
<dbReference type="InterPro" id="IPR029058">
    <property type="entry name" value="AB_hydrolase_fold"/>
</dbReference>
<evidence type="ECO:0000313" key="4">
    <source>
        <dbReference type="Proteomes" id="UP000077763"/>
    </source>
</evidence>
<accession>A0A177LVD8</accession>
<keyword evidence="1 3" id="KW-0378">Hydrolase</keyword>
<gene>
    <name evidence="3" type="ORF">A1353_23885</name>
</gene>
<protein>
    <submittedName>
        <fullName evidence="3">Alpha/beta hydrolase</fullName>
    </submittedName>
</protein>
<dbReference type="GO" id="GO:0004301">
    <property type="term" value="F:epoxide hydrolase activity"/>
    <property type="evidence" value="ECO:0007669"/>
    <property type="project" value="TreeGrafter"/>
</dbReference>
<evidence type="ECO:0000313" key="3">
    <source>
        <dbReference type="EMBL" id="OAH96919.1"/>
    </source>
</evidence>
<dbReference type="PRINTS" id="PR00111">
    <property type="entry name" value="ABHYDROLASE"/>
</dbReference>
<proteinExistence type="predicted"/>
<reference evidence="4" key="1">
    <citation type="submission" date="2016-03" db="EMBL/GenBank/DDBJ databases">
        <authorList>
            <person name="Heylen K."/>
            <person name="De Vos P."/>
            <person name="Vekeman B."/>
        </authorList>
    </citation>
    <scope>NUCLEOTIDE SEQUENCE [LARGE SCALE GENOMIC DNA]</scope>
    <source>
        <strain evidence="4">R-45371</strain>
    </source>
</reference>
<organism evidence="3 4">
    <name type="scientific">Methylomonas methanica</name>
    <dbReference type="NCBI Taxonomy" id="421"/>
    <lineage>
        <taxon>Bacteria</taxon>
        <taxon>Pseudomonadati</taxon>
        <taxon>Pseudomonadota</taxon>
        <taxon>Gammaproteobacteria</taxon>
        <taxon>Methylococcales</taxon>
        <taxon>Methylococcaceae</taxon>
        <taxon>Methylomonas</taxon>
    </lineage>
</organism>
<dbReference type="AlphaFoldDB" id="A0A177LVD8"/>